<reference evidence="1 2" key="1">
    <citation type="submission" date="2023-03" db="EMBL/GenBank/DDBJ databases">
        <title>High recombination rates correlate with genetic variation in Cardiocondyla obscurior ants.</title>
        <authorList>
            <person name="Errbii M."/>
        </authorList>
    </citation>
    <scope>NUCLEOTIDE SEQUENCE [LARGE SCALE GENOMIC DNA]</scope>
    <source>
        <strain evidence="1">Alpha-2009</strain>
        <tissue evidence="1">Whole body</tissue>
    </source>
</reference>
<keyword evidence="2" id="KW-1185">Reference proteome</keyword>
<evidence type="ECO:0000313" key="2">
    <source>
        <dbReference type="Proteomes" id="UP001430953"/>
    </source>
</evidence>
<proteinExistence type="predicted"/>
<gene>
    <name evidence="1" type="ORF">PUN28_003869</name>
</gene>
<dbReference type="AlphaFoldDB" id="A0AAW2GM16"/>
<organism evidence="1 2">
    <name type="scientific">Cardiocondyla obscurior</name>
    <dbReference type="NCBI Taxonomy" id="286306"/>
    <lineage>
        <taxon>Eukaryota</taxon>
        <taxon>Metazoa</taxon>
        <taxon>Ecdysozoa</taxon>
        <taxon>Arthropoda</taxon>
        <taxon>Hexapoda</taxon>
        <taxon>Insecta</taxon>
        <taxon>Pterygota</taxon>
        <taxon>Neoptera</taxon>
        <taxon>Endopterygota</taxon>
        <taxon>Hymenoptera</taxon>
        <taxon>Apocrita</taxon>
        <taxon>Aculeata</taxon>
        <taxon>Formicoidea</taxon>
        <taxon>Formicidae</taxon>
        <taxon>Myrmicinae</taxon>
        <taxon>Cardiocondyla</taxon>
    </lineage>
</organism>
<dbReference type="EMBL" id="JADYXP020000003">
    <property type="protein sequence ID" value="KAL0128765.1"/>
    <property type="molecule type" value="Genomic_DNA"/>
</dbReference>
<accession>A0AAW2GM16</accession>
<comment type="caution">
    <text evidence="1">The sequence shown here is derived from an EMBL/GenBank/DDBJ whole genome shotgun (WGS) entry which is preliminary data.</text>
</comment>
<dbReference type="Proteomes" id="UP001430953">
    <property type="component" value="Unassembled WGS sequence"/>
</dbReference>
<name>A0AAW2GM16_9HYME</name>
<evidence type="ECO:0000313" key="1">
    <source>
        <dbReference type="EMBL" id="KAL0128765.1"/>
    </source>
</evidence>
<protein>
    <submittedName>
        <fullName evidence="1">Uncharacterized protein</fullName>
    </submittedName>
</protein>
<sequence length="153" mass="17667">MRRNGSLSYRMRNVFIQPDPYHNLMMMNERPLCEDAERSEIKRRVINRPVALNGLPCARRGKIGTSQLVALHLSDLVSLNASPCMRDAIASTSRKIKRCDYSRMSRDRRRERQRLVGLGCYFGSRVLRKRCAPEILISATSICICHVRSMRVE</sequence>